<dbReference type="InterPro" id="IPR052012">
    <property type="entry name" value="GTase_92"/>
</dbReference>
<keyword evidence="6" id="KW-1133">Transmembrane helix</keyword>
<dbReference type="GO" id="GO:0016020">
    <property type="term" value="C:membrane"/>
    <property type="evidence" value="ECO:0007669"/>
    <property type="project" value="UniProtKB-SubCell"/>
</dbReference>
<evidence type="ECO:0000256" key="1">
    <source>
        <dbReference type="ARBA" id="ARBA00004167"/>
    </source>
</evidence>
<evidence type="ECO:0000313" key="10">
    <source>
        <dbReference type="Proteomes" id="UP000829354"/>
    </source>
</evidence>
<evidence type="ECO:0000256" key="3">
    <source>
        <dbReference type="ARBA" id="ARBA00022676"/>
    </source>
</evidence>
<evidence type="ECO:0000256" key="5">
    <source>
        <dbReference type="ARBA" id="ARBA00022692"/>
    </source>
</evidence>
<dbReference type="GO" id="GO:0016757">
    <property type="term" value="F:glycosyltransferase activity"/>
    <property type="evidence" value="ECO:0007669"/>
    <property type="project" value="UniProtKB-UniRule"/>
</dbReference>
<dbReference type="Pfam" id="PF01697">
    <property type="entry name" value="Glyco_transf_92"/>
    <property type="match status" value="1"/>
</dbReference>
<accession>A0AAE9F885</accession>
<keyword evidence="10" id="KW-1185">Reference proteome</keyword>
<dbReference type="Proteomes" id="UP000829354">
    <property type="component" value="Chromosome V"/>
</dbReference>
<organism evidence="9 10">
    <name type="scientific">Caenorhabditis briggsae</name>
    <dbReference type="NCBI Taxonomy" id="6238"/>
    <lineage>
        <taxon>Eukaryota</taxon>
        <taxon>Metazoa</taxon>
        <taxon>Ecdysozoa</taxon>
        <taxon>Nematoda</taxon>
        <taxon>Chromadorea</taxon>
        <taxon>Rhabditida</taxon>
        <taxon>Rhabditina</taxon>
        <taxon>Rhabditomorpha</taxon>
        <taxon>Rhabditoidea</taxon>
        <taxon>Rhabditidae</taxon>
        <taxon>Peloderinae</taxon>
        <taxon>Caenorhabditis</taxon>
    </lineage>
</organism>
<reference evidence="9 10" key="1">
    <citation type="submission" date="2022-04" db="EMBL/GenBank/DDBJ databases">
        <title>Chromosome-level reference genomes for two strains of Caenorhabditis briggsae: an improved platform for comparative genomics.</title>
        <authorList>
            <person name="Stevens L."/>
            <person name="Andersen E."/>
        </authorList>
    </citation>
    <scope>NUCLEOTIDE SEQUENCE [LARGE SCALE GENOMIC DNA]</scope>
    <source>
        <strain evidence="9">VX34</strain>
        <tissue evidence="9">Whole-organism</tissue>
    </source>
</reference>
<protein>
    <recommendedName>
        <fullName evidence="8">Glycosyltransferase family 92 protein</fullName>
        <ecNumber evidence="8">2.4.1.-</ecNumber>
    </recommendedName>
</protein>
<dbReference type="EC" id="2.4.1.-" evidence="8"/>
<keyword evidence="7" id="KW-0472">Membrane</keyword>
<gene>
    <name evidence="9" type="ORF">L5515_009218</name>
</gene>
<dbReference type="InterPro" id="IPR008166">
    <property type="entry name" value="Glyco_transf_92"/>
</dbReference>
<evidence type="ECO:0000256" key="6">
    <source>
        <dbReference type="ARBA" id="ARBA00022989"/>
    </source>
</evidence>
<proteinExistence type="inferred from homology"/>
<keyword evidence="3 8" id="KW-0328">Glycosyltransferase</keyword>
<evidence type="ECO:0000256" key="7">
    <source>
        <dbReference type="ARBA" id="ARBA00023136"/>
    </source>
</evidence>
<evidence type="ECO:0000256" key="8">
    <source>
        <dbReference type="RuleBase" id="RU366017"/>
    </source>
</evidence>
<comment type="subcellular location">
    <subcellularLocation>
        <location evidence="1">Membrane</location>
        <topology evidence="1">Single-pass membrane protein</topology>
    </subcellularLocation>
</comment>
<keyword evidence="4 8" id="KW-0808">Transferase</keyword>
<evidence type="ECO:0000256" key="4">
    <source>
        <dbReference type="ARBA" id="ARBA00022679"/>
    </source>
</evidence>
<dbReference type="AlphaFoldDB" id="A0AAE9F885"/>
<name>A0AAE9F885_CAEBR</name>
<dbReference type="EMBL" id="CP092624">
    <property type="protein sequence ID" value="UMM37469.1"/>
    <property type="molecule type" value="Genomic_DNA"/>
</dbReference>
<evidence type="ECO:0000256" key="2">
    <source>
        <dbReference type="ARBA" id="ARBA00007647"/>
    </source>
</evidence>
<dbReference type="PANTHER" id="PTHR21645">
    <property type="entry name" value="GLYCOSYLTRANSFERASE FAMILY 92 PROTEIN"/>
    <property type="match status" value="1"/>
</dbReference>
<dbReference type="PANTHER" id="PTHR21645:SF21">
    <property type="entry name" value="GLYCOSYLTRANSFERASE FAMILY 92 PROTEIN"/>
    <property type="match status" value="1"/>
</dbReference>
<comment type="similarity">
    <text evidence="2 8">Belongs to the glycosyltransferase 92 family.</text>
</comment>
<keyword evidence="5" id="KW-0812">Transmembrane</keyword>
<evidence type="ECO:0000313" key="9">
    <source>
        <dbReference type="EMBL" id="UMM37469.1"/>
    </source>
</evidence>
<sequence>MREYERRGYITIDFWLRMKFAKSETPFFEPNGHVEWRNQAGAQIDCLLQYKEAAEYIAFFDMDDILFPKNYPTYLEEFRAEWLVDPTSNSIYYGRREHEFMKAETLAEFNFVDLVSSLRSSQL</sequence>